<dbReference type="Pfam" id="PF00651">
    <property type="entry name" value="BTB"/>
    <property type="match status" value="1"/>
</dbReference>
<dbReference type="AlphaFoldDB" id="A0A090L235"/>
<feature type="domain" description="BTB" evidence="1">
    <location>
        <begin position="156"/>
        <end position="224"/>
    </location>
</feature>
<dbReference type="InterPro" id="IPR000210">
    <property type="entry name" value="BTB/POZ_dom"/>
</dbReference>
<keyword evidence="3" id="KW-1185">Reference proteome</keyword>
<dbReference type="CTD" id="36374527"/>
<reference evidence="2 3" key="1">
    <citation type="submission" date="2014-09" db="EMBL/GenBank/DDBJ databases">
        <authorList>
            <person name="Martin A.A."/>
        </authorList>
    </citation>
    <scope>NUCLEOTIDE SEQUENCE</scope>
    <source>
        <strain evidence="3">ED321</strain>
        <strain evidence="2">ED321 Heterogonic</strain>
    </source>
</reference>
<dbReference type="InterPro" id="IPR056656">
    <property type="entry name" value="DUF7754"/>
</dbReference>
<dbReference type="WormBase" id="SRAE_1000043600">
    <property type="protein sequence ID" value="SRP01254"/>
    <property type="gene ID" value="WBGene00257032"/>
</dbReference>
<dbReference type="Pfam" id="PF24937">
    <property type="entry name" value="DUF7754"/>
    <property type="match status" value="1"/>
</dbReference>
<dbReference type="InterPro" id="IPR011333">
    <property type="entry name" value="SKP1/BTB/POZ_sf"/>
</dbReference>
<dbReference type="EMBL" id="LN609528">
    <property type="protein sequence ID" value="CEF62162.1"/>
    <property type="molecule type" value="Genomic_DNA"/>
</dbReference>
<dbReference type="Gene3D" id="3.30.710.10">
    <property type="entry name" value="Potassium Channel Kv1.1, Chain A"/>
    <property type="match status" value="1"/>
</dbReference>
<evidence type="ECO:0000259" key="1">
    <source>
        <dbReference type="PROSITE" id="PS50097"/>
    </source>
</evidence>
<evidence type="ECO:0000313" key="4">
    <source>
        <dbReference type="WBParaSite" id="SRAE_1000043600.1"/>
    </source>
</evidence>
<sequence length="324" mass="37352">MITSEIHTTNTLSDNVDDLYLETHLLPGVEIKIKDGDLILTENCAKMLGDSISFDTLDFIFTIKYQKCDNGNDGMILTGSSKISNYEIVNKILIKVRSFNSDGSIYKDHTCMCLVGTGCEPFLMEFCQNLIFSRNLHLNIEIIYKTIEELPDFKYGDLKLEFNDGSCLFLYKNFISQNSTIIREMLKDKINEQDIVVLKIDEPSCEDFKEMLYYIYSPTRSIGNSFTRIAKISVKYKVTSLCHKLSIYLAEIEGCKWIDKIEKAIQLELYEAVVMLSKAALYTGIWDTMIYQSFDPVKHFGDEIYQKLIKPSIENAKKNEWTLF</sequence>
<dbReference type="Proteomes" id="UP000035682">
    <property type="component" value="Unplaced"/>
</dbReference>
<dbReference type="WBParaSite" id="SRAE_1000043600.1">
    <property type="protein sequence ID" value="SRAE_1000043600.1"/>
    <property type="gene ID" value="WBGene00257032"/>
</dbReference>
<name>A0A090L235_STRRB</name>
<dbReference type="RefSeq" id="XP_024501364.1">
    <property type="nucleotide sequence ID" value="XM_024647269.1"/>
</dbReference>
<gene>
    <name evidence="2 4 5" type="ORF">SRAE_1000043600</name>
</gene>
<evidence type="ECO:0000313" key="2">
    <source>
        <dbReference type="EMBL" id="CEF62162.1"/>
    </source>
</evidence>
<evidence type="ECO:0000313" key="3">
    <source>
        <dbReference type="Proteomes" id="UP000035682"/>
    </source>
</evidence>
<proteinExistence type="predicted"/>
<dbReference type="Pfam" id="PF24939">
    <property type="entry name" value="DUF7756"/>
    <property type="match status" value="1"/>
</dbReference>
<protein>
    <submittedName>
        <fullName evidence="2 4">BTB/POZ-like domain and BTB/POZ fold domain and BTB/POZ domain-containing protein</fullName>
    </submittedName>
</protein>
<reference evidence="4" key="2">
    <citation type="submission" date="2020-12" db="UniProtKB">
        <authorList>
            <consortium name="WormBaseParasite"/>
        </authorList>
    </citation>
    <scope>IDENTIFICATION</scope>
</reference>
<dbReference type="GeneID" id="36374527"/>
<evidence type="ECO:0000313" key="5">
    <source>
        <dbReference type="WormBase" id="SRAE_1000043600"/>
    </source>
</evidence>
<dbReference type="SUPFAM" id="SSF54695">
    <property type="entry name" value="POZ domain"/>
    <property type="match status" value="1"/>
</dbReference>
<organism evidence="2">
    <name type="scientific">Strongyloides ratti</name>
    <name type="common">Parasitic roundworm</name>
    <dbReference type="NCBI Taxonomy" id="34506"/>
    <lineage>
        <taxon>Eukaryota</taxon>
        <taxon>Metazoa</taxon>
        <taxon>Ecdysozoa</taxon>
        <taxon>Nematoda</taxon>
        <taxon>Chromadorea</taxon>
        <taxon>Rhabditida</taxon>
        <taxon>Tylenchina</taxon>
        <taxon>Panagrolaimomorpha</taxon>
        <taxon>Strongyloidoidea</taxon>
        <taxon>Strongyloididae</taxon>
        <taxon>Strongyloides</taxon>
    </lineage>
</organism>
<dbReference type="InterPro" id="IPR056658">
    <property type="entry name" value="DUF7756"/>
</dbReference>
<dbReference type="PROSITE" id="PS50097">
    <property type="entry name" value="BTB"/>
    <property type="match status" value="1"/>
</dbReference>
<accession>A0A090L235</accession>